<sequence>MNMNNQEKTTKSVPTTGKMDMRAALIMVLVMMAPMLDTTMTNIGINTILKDLNSTVNTIQWVTSAYVLALGLAVPLAGWLVNQMSGKLLMIIAQIGFLIGSLASGIATNVPMLLAGRIVQGAAAGIIIPLATTLMLKMAQGQNLGQLMAVVGLPIVFAPILGPTVGGALIKFWSWHWLFYINIPLVVAALVLVLMYLPTFEPDAADRKPFDLFGFLLIIGLFSGLIVAVTNFSSNDIFGQMSVLIPGFIGIDCLLVYIVYAFKQPDKALLPIKLFDNAHFSASALLLFMSGLMVNGAMFALPLFLQNIRHLSVIMTGVYLIAQGAGMLVTRTQVGKLTDAYGAKWVVIISLVLAVVTTIPFAYFTTTTPDWLILTMLFLMGLSRSGVTIPIMSDSYTGLDPKLIPEATVTTRMAQNIGGSIATAILAAVIASYEGNNVATTAMMSTAYYHTFIWIAVGTAVAIIPALFLSVKTKEAA</sequence>
<feature type="transmembrane region" description="Helical" evidence="7">
    <location>
        <begin position="342"/>
        <end position="365"/>
    </location>
</feature>
<dbReference type="NCBIfam" id="TIGR00711">
    <property type="entry name" value="efflux_EmrB"/>
    <property type="match status" value="1"/>
</dbReference>
<dbReference type="InterPro" id="IPR004638">
    <property type="entry name" value="EmrB-like"/>
</dbReference>
<evidence type="ECO:0000313" key="9">
    <source>
        <dbReference type="EMBL" id="KRO29312.1"/>
    </source>
</evidence>
<gene>
    <name evidence="9" type="ORF">DY78_GL000919</name>
</gene>
<evidence type="ECO:0000256" key="5">
    <source>
        <dbReference type="ARBA" id="ARBA00022989"/>
    </source>
</evidence>
<comment type="subcellular location">
    <subcellularLocation>
        <location evidence="1">Cell membrane</location>
        <topology evidence="1">Multi-pass membrane protein</topology>
    </subcellularLocation>
</comment>
<evidence type="ECO:0000256" key="6">
    <source>
        <dbReference type="ARBA" id="ARBA00023136"/>
    </source>
</evidence>
<comment type="caution">
    <text evidence="9">The sequence shown here is derived from an EMBL/GenBank/DDBJ whole genome shotgun (WGS) entry which is preliminary data.</text>
</comment>
<feature type="transmembrane region" description="Helical" evidence="7">
    <location>
        <begin position="371"/>
        <end position="392"/>
    </location>
</feature>
<feature type="transmembrane region" description="Helical" evidence="7">
    <location>
        <begin position="88"/>
        <end position="108"/>
    </location>
</feature>
<feature type="transmembrane region" description="Helical" evidence="7">
    <location>
        <begin position="241"/>
        <end position="262"/>
    </location>
</feature>
<dbReference type="InterPro" id="IPR020846">
    <property type="entry name" value="MFS_dom"/>
</dbReference>
<dbReference type="PANTHER" id="PTHR23501:SF1">
    <property type="entry name" value="TRANSPORT PROTEIN HSRA-RELATED"/>
    <property type="match status" value="1"/>
</dbReference>
<feature type="transmembrane region" description="Helical" evidence="7">
    <location>
        <begin position="21"/>
        <end position="39"/>
    </location>
</feature>
<keyword evidence="6 7" id="KW-0472">Membrane</keyword>
<feature type="transmembrane region" description="Helical" evidence="7">
    <location>
        <begin position="209"/>
        <end position="229"/>
    </location>
</feature>
<dbReference type="Pfam" id="PF07690">
    <property type="entry name" value="MFS_1"/>
    <property type="match status" value="2"/>
</dbReference>
<keyword evidence="2" id="KW-0813">Transport</keyword>
<feature type="transmembrane region" description="Helical" evidence="7">
    <location>
        <begin position="413"/>
        <end position="431"/>
    </location>
</feature>
<reference evidence="9 10" key="1">
    <citation type="journal article" date="2015" name="Genome Announc.">
        <title>Expanding the biotechnology potential of lactobacilli through comparative genomics of 213 strains and associated genera.</title>
        <authorList>
            <person name="Sun Z."/>
            <person name="Harris H.M."/>
            <person name="McCann A."/>
            <person name="Guo C."/>
            <person name="Argimon S."/>
            <person name="Zhang W."/>
            <person name="Yang X."/>
            <person name="Jeffery I.B."/>
            <person name="Cooney J.C."/>
            <person name="Kagawa T.F."/>
            <person name="Liu W."/>
            <person name="Song Y."/>
            <person name="Salvetti E."/>
            <person name="Wrobel A."/>
            <person name="Rasinkangas P."/>
            <person name="Parkhill J."/>
            <person name="Rea M.C."/>
            <person name="O'Sullivan O."/>
            <person name="Ritari J."/>
            <person name="Douillard F.P."/>
            <person name="Paul Ross R."/>
            <person name="Yang R."/>
            <person name="Briner A.E."/>
            <person name="Felis G.E."/>
            <person name="de Vos W.M."/>
            <person name="Barrangou R."/>
            <person name="Klaenhammer T.R."/>
            <person name="Caufield P.W."/>
            <person name="Cui Y."/>
            <person name="Zhang H."/>
            <person name="O'Toole P.W."/>
        </authorList>
    </citation>
    <scope>NUCLEOTIDE SEQUENCE [LARGE SCALE GENOMIC DNA]</scope>
    <source>
        <strain evidence="9 10">DSM 21115</strain>
    </source>
</reference>
<evidence type="ECO:0000313" key="10">
    <source>
        <dbReference type="Proteomes" id="UP000050920"/>
    </source>
</evidence>
<protein>
    <submittedName>
        <fullName evidence="9">Transport protein</fullName>
    </submittedName>
</protein>
<keyword evidence="5 7" id="KW-1133">Transmembrane helix</keyword>
<keyword evidence="4 7" id="KW-0812">Transmembrane</keyword>
<evidence type="ECO:0000259" key="8">
    <source>
        <dbReference type="PROSITE" id="PS50850"/>
    </source>
</evidence>
<feature type="transmembrane region" description="Helical" evidence="7">
    <location>
        <begin position="176"/>
        <end position="197"/>
    </location>
</feature>
<feature type="transmembrane region" description="Helical" evidence="7">
    <location>
        <begin position="59"/>
        <end position="81"/>
    </location>
</feature>
<evidence type="ECO:0000256" key="7">
    <source>
        <dbReference type="SAM" id="Phobius"/>
    </source>
</evidence>
<feature type="transmembrane region" description="Helical" evidence="7">
    <location>
        <begin position="148"/>
        <end position="170"/>
    </location>
</feature>
<organism evidence="9 10">
    <name type="scientific">Lactiplantibacillus fabifermentans DSM 21115</name>
    <dbReference type="NCBI Taxonomy" id="1413187"/>
    <lineage>
        <taxon>Bacteria</taxon>
        <taxon>Bacillati</taxon>
        <taxon>Bacillota</taxon>
        <taxon>Bacilli</taxon>
        <taxon>Lactobacillales</taxon>
        <taxon>Lactobacillaceae</taxon>
        <taxon>Lactiplantibacillus</taxon>
    </lineage>
</organism>
<proteinExistence type="predicted"/>
<feature type="transmembrane region" description="Helical" evidence="7">
    <location>
        <begin position="311"/>
        <end position="330"/>
    </location>
</feature>
<dbReference type="InterPro" id="IPR011701">
    <property type="entry name" value="MFS"/>
</dbReference>
<evidence type="ECO:0000256" key="4">
    <source>
        <dbReference type="ARBA" id="ARBA00022692"/>
    </source>
</evidence>
<keyword evidence="10" id="KW-1185">Reference proteome</keyword>
<dbReference type="Gene3D" id="1.20.1250.20">
    <property type="entry name" value="MFS general substrate transporter like domains"/>
    <property type="match status" value="2"/>
</dbReference>
<dbReference type="Proteomes" id="UP000050920">
    <property type="component" value="Unassembled WGS sequence"/>
</dbReference>
<evidence type="ECO:0000256" key="1">
    <source>
        <dbReference type="ARBA" id="ARBA00004651"/>
    </source>
</evidence>
<dbReference type="AlphaFoldDB" id="A0A0R2NYI1"/>
<accession>A0A0R2NYI1</accession>
<evidence type="ECO:0000256" key="3">
    <source>
        <dbReference type="ARBA" id="ARBA00022475"/>
    </source>
</evidence>
<feature type="transmembrane region" description="Helical" evidence="7">
    <location>
        <begin position="114"/>
        <end position="136"/>
    </location>
</feature>
<dbReference type="GO" id="GO:0005886">
    <property type="term" value="C:plasma membrane"/>
    <property type="evidence" value="ECO:0007669"/>
    <property type="project" value="UniProtKB-SubCell"/>
</dbReference>
<evidence type="ECO:0000256" key="2">
    <source>
        <dbReference type="ARBA" id="ARBA00022448"/>
    </source>
</evidence>
<dbReference type="PROSITE" id="PS50850">
    <property type="entry name" value="MFS"/>
    <property type="match status" value="1"/>
</dbReference>
<dbReference type="EMBL" id="AYGX02000011">
    <property type="protein sequence ID" value="KRO29312.1"/>
    <property type="molecule type" value="Genomic_DNA"/>
</dbReference>
<feature type="transmembrane region" description="Helical" evidence="7">
    <location>
        <begin position="451"/>
        <end position="471"/>
    </location>
</feature>
<dbReference type="SUPFAM" id="SSF103473">
    <property type="entry name" value="MFS general substrate transporter"/>
    <property type="match status" value="1"/>
</dbReference>
<dbReference type="InterPro" id="IPR036259">
    <property type="entry name" value="MFS_trans_sf"/>
</dbReference>
<keyword evidence="3" id="KW-1003">Cell membrane</keyword>
<name>A0A0R2NYI1_9LACO</name>
<feature type="transmembrane region" description="Helical" evidence="7">
    <location>
        <begin position="283"/>
        <end position="305"/>
    </location>
</feature>
<dbReference type="GO" id="GO:0022857">
    <property type="term" value="F:transmembrane transporter activity"/>
    <property type="evidence" value="ECO:0007669"/>
    <property type="project" value="InterPro"/>
</dbReference>
<dbReference type="PANTHER" id="PTHR23501">
    <property type="entry name" value="MAJOR FACILITATOR SUPERFAMILY"/>
    <property type="match status" value="1"/>
</dbReference>
<feature type="domain" description="Major facilitator superfamily (MFS) profile" evidence="8">
    <location>
        <begin position="23"/>
        <end position="474"/>
    </location>
</feature>